<name>A0A2A6CSE7_PRIPA</name>
<dbReference type="Pfam" id="PF16661">
    <property type="entry name" value="Lactamase_B_6"/>
    <property type="match status" value="1"/>
</dbReference>
<evidence type="ECO:0000313" key="6">
    <source>
        <dbReference type="EnsemblMetazoa" id="PPA12482.1"/>
    </source>
</evidence>
<dbReference type="PANTHER" id="PTHR46094:SF1">
    <property type="entry name" value="INTEGRATOR COMPLEX SUBUNIT 9"/>
    <property type="match status" value="1"/>
</dbReference>
<dbReference type="Proteomes" id="UP000005239">
    <property type="component" value="Unassembled WGS sequence"/>
</dbReference>
<comment type="subcellular location">
    <subcellularLocation>
        <location evidence="2">Cytoplasm</location>
    </subcellularLocation>
    <subcellularLocation>
        <location evidence="1">Nucleus</location>
    </subcellularLocation>
</comment>
<dbReference type="InterPro" id="IPR036866">
    <property type="entry name" value="RibonucZ/Hydroxyglut_hydro"/>
</dbReference>
<dbReference type="SMART" id="SM01027">
    <property type="entry name" value="Beta-Casp"/>
    <property type="match status" value="1"/>
</dbReference>
<dbReference type="InterPro" id="IPR022712">
    <property type="entry name" value="Beta_Casp"/>
</dbReference>
<gene>
    <name evidence="6" type="primary">WBGene00102036</name>
</gene>
<evidence type="ECO:0000256" key="2">
    <source>
        <dbReference type="ARBA" id="ARBA00004496"/>
    </source>
</evidence>
<dbReference type="SUPFAM" id="SSF56281">
    <property type="entry name" value="Metallo-hydrolase/oxidoreductase"/>
    <property type="match status" value="1"/>
</dbReference>
<dbReference type="AlphaFoldDB" id="A0A2A6CSE7"/>
<proteinExistence type="inferred from homology"/>
<comment type="similarity">
    <text evidence="3">Belongs to the metallo-beta-lactamase superfamily. RNA-metabolizing metallo-beta-lactamase-like family. INTS9 subfamily.</text>
</comment>
<keyword evidence="5" id="KW-0539">Nucleus</keyword>
<dbReference type="Gene3D" id="3.60.15.10">
    <property type="entry name" value="Ribonuclease Z/Hydroxyacylglutathione hydrolase-like"/>
    <property type="match status" value="1"/>
</dbReference>
<sequence length="1171" mass="131222">MVNSAYAEMQFKYRHPTVMSVRPLPNHMQLTCMAWTPSRPCMVMRFPNATIMLDCALDMASLSHFTPFMYSMSERLKRCNSYPSSNLHYIKQICGKHFVEAMPEMHPVPMCSMSMDQVDAILISNWNSLLALPFYTEGTGFTGRVFASEPTLQYGTLMMEELMEYFERVTNDKSDDVWKDPGVYADFLNPPMRSPLEWREMYSEETMKKALDRVKVVAFTQSVTIDGNVKATSYCSGYAIGSCNWIITKDTEKFGYISDSSNRSLHTRAVDWKPFKDLDTLAVTSLCTLKDNNPEKNAMSLIGAVVETIKLQGSVILPINPCGLMFDLLDLLAKALDSAMDIPIYVISPVAKRALAFANVYPEWLSDTHQERVYMPEEPFRHHQMMDSRKIKVYDNIYGDFSRELRTPCVIITGHPSLRLGDAPHLIEMWGADPRNAVIISDPEYPPTEVYGPFEELKIRCLYYPVDCRVDFWQLNNNILPELKPVVLVVPDPYIRGQQDQPNTCIDYNPITPLRQEETVTIPSKTRKRKIRIHPEIAAQLKPRGFAANTERGVCSLKGVLNCYDNEYQLVPAPSSLTSARPAFTGRHTVETLTKNLSKAGITAVASKEGDKTILTIDKLNAVITLSANGLHTNIRAPREHRLKLSEAISANRDNNSSSELWGAGGIEPASNGPWLRGPDKIMVEERDRNLMNNAISSRSDVYSHFLSGWDMKEMAEREKREKASREKSKQEDSVSDGLDAKTRDQYIVKEARKRLAAEGAAPVSMKAFDSLERHLLLRSGVKGSMAPLSVSLFNFHSQHFAQRILDKSMGNLVLVESALEYSMKAKEFSRSARRKGHRVEAFHAGATALFGLERKKKEETGGAFRRKKKVPLFSFPDQLVARPKDDNEDGTVVPLKLRTKGSRPLTTVLSPIIICPLGAHTQQMAVLDAMLRSVLQHHLNIDERGLFALGDVELLTYLHAEQASHLLSSALPSLSFVSHAARRKSQLMHALFEIGHLKTTLSSSSFSPHNLQPTKKMAHAKKMKEVGFSSSRWFGCWLRPRSTVSIGGREIESRVIEDEEENDSLASLATDRIAPTLPPSVLLPYAVWCETLGKMPATKKAADVLSTLIPASAAAVRSIIPDGAKIGEVSLEDTEAVFVEALAELSESPSVLQYYEKHLMKSEDKVNFAD</sequence>
<evidence type="ECO:0000256" key="3">
    <source>
        <dbReference type="ARBA" id="ARBA00006861"/>
    </source>
</evidence>
<dbReference type="PANTHER" id="PTHR46094">
    <property type="entry name" value="INTEGRATOR COMPLEX SUBUNIT 9"/>
    <property type="match status" value="1"/>
</dbReference>
<dbReference type="GO" id="GO:0032039">
    <property type="term" value="C:integrator complex"/>
    <property type="evidence" value="ECO:0000318"/>
    <property type="project" value="GO_Central"/>
</dbReference>
<evidence type="ECO:0000256" key="1">
    <source>
        <dbReference type="ARBA" id="ARBA00004123"/>
    </source>
</evidence>
<dbReference type="GO" id="GO:0034472">
    <property type="term" value="P:snRNA 3'-end processing"/>
    <property type="evidence" value="ECO:0000318"/>
    <property type="project" value="GO_Central"/>
</dbReference>
<dbReference type="Pfam" id="PF10996">
    <property type="entry name" value="Beta-Casp"/>
    <property type="match status" value="1"/>
</dbReference>
<accession>A0A8R1UCD4</accession>
<reference evidence="6" key="2">
    <citation type="submission" date="2022-06" db="UniProtKB">
        <authorList>
            <consortium name="EnsemblMetazoa"/>
        </authorList>
    </citation>
    <scope>IDENTIFICATION</scope>
    <source>
        <strain evidence="6">PS312</strain>
    </source>
</reference>
<dbReference type="GO" id="GO:0005737">
    <property type="term" value="C:cytoplasm"/>
    <property type="evidence" value="ECO:0007669"/>
    <property type="project" value="UniProtKB-SubCell"/>
</dbReference>
<organism evidence="6 7">
    <name type="scientific">Pristionchus pacificus</name>
    <name type="common">Parasitic nematode worm</name>
    <dbReference type="NCBI Taxonomy" id="54126"/>
    <lineage>
        <taxon>Eukaryota</taxon>
        <taxon>Metazoa</taxon>
        <taxon>Ecdysozoa</taxon>
        <taxon>Nematoda</taxon>
        <taxon>Chromadorea</taxon>
        <taxon>Rhabditida</taxon>
        <taxon>Rhabditina</taxon>
        <taxon>Diplogasteromorpha</taxon>
        <taxon>Diplogasteroidea</taxon>
        <taxon>Neodiplogasteridae</taxon>
        <taxon>Pristionchus</taxon>
    </lineage>
</organism>
<dbReference type="InterPro" id="IPR001279">
    <property type="entry name" value="Metallo-B-lactamas"/>
</dbReference>
<evidence type="ECO:0000256" key="4">
    <source>
        <dbReference type="ARBA" id="ARBA00022490"/>
    </source>
</evidence>
<dbReference type="EnsemblMetazoa" id="PPA12482.1">
    <property type="protein sequence ID" value="PPA12482.1"/>
    <property type="gene ID" value="WBGene00102036"/>
</dbReference>
<protein>
    <submittedName>
        <fullName evidence="6">Beta-Casp domain-containing protein</fullName>
    </submittedName>
</protein>
<keyword evidence="4" id="KW-0963">Cytoplasm</keyword>
<evidence type="ECO:0000256" key="5">
    <source>
        <dbReference type="ARBA" id="ARBA00023242"/>
    </source>
</evidence>
<reference evidence="7" key="1">
    <citation type="journal article" date="2008" name="Nat. Genet.">
        <title>The Pristionchus pacificus genome provides a unique perspective on nematode lifestyle and parasitism.</title>
        <authorList>
            <person name="Dieterich C."/>
            <person name="Clifton S.W."/>
            <person name="Schuster L.N."/>
            <person name="Chinwalla A."/>
            <person name="Delehaunty K."/>
            <person name="Dinkelacker I."/>
            <person name="Fulton L."/>
            <person name="Fulton R."/>
            <person name="Godfrey J."/>
            <person name="Minx P."/>
            <person name="Mitreva M."/>
            <person name="Roeseler W."/>
            <person name="Tian H."/>
            <person name="Witte H."/>
            <person name="Yang S.P."/>
            <person name="Wilson R.K."/>
            <person name="Sommer R.J."/>
        </authorList>
    </citation>
    <scope>NUCLEOTIDE SEQUENCE [LARGE SCALE GENOMIC DNA]</scope>
    <source>
        <strain evidence="7">PS312</strain>
    </source>
</reference>
<dbReference type="InterPro" id="IPR027074">
    <property type="entry name" value="Integrator_9su"/>
</dbReference>
<accession>A0A2A6CSE7</accession>
<keyword evidence="7" id="KW-1185">Reference proteome</keyword>
<evidence type="ECO:0000313" key="7">
    <source>
        <dbReference type="Proteomes" id="UP000005239"/>
    </source>
</evidence>